<feature type="active site" evidence="3">
    <location>
        <position position="134"/>
    </location>
</feature>
<dbReference type="Gene3D" id="1.10.1040.10">
    <property type="entry name" value="N-(1-d-carboxylethyl)-l-norvaline Dehydrogenase, domain 2"/>
    <property type="match status" value="1"/>
</dbReference>
<protein>
    <submittedName>
        <fullName evidence="6">3-hydroxyisobutyrate dehydrogenase</fullName>
    </submittedName>
</protein>
<proteinExistence type="predicted"/>
<dbReference type="InterPro" id="IPR008927">
    <property type="entry name" value="6-PGluconate_DH-like_C_sf"/>
</dbReference>
<feature type="domain" description="6-phosphogluconate dehydrogenase NADP-binding" evidence="4">
    <location>
        <begin position="2"/>
        <end position="124"/>
    </location>
</feature>
<dbReference type="InterPro" id="IPR006115">
    <property type="entry name" value="6PGDH_NADP-bd"/>
</dbReference>
<dbReference type="SUPFAM" id="SSF51735">
    <property type="entry name" value="NAD(P)-binding Rossmann-fold domains"/>
    <property type="match status" value="1"/>
</dbReference>
<accession>A0A521ELH9</accession>
<evidence type="ECO:0000256" key="2">
    <source>
        <dbReference type="ARBA" id="ARBA00023027"/>
    </source>
</evidence>
<evidence type="ECO:0000313" key="6">
    <source>
        <dbReference type="EMBL" id="SMO84752.1"/>
    </source>
</evidence>
<dbReference type="PANTHER" id="PTHR43060">
    <property type="entry name" value="3-HYDROXYISOBUTYRATE DEHYDROGENASE-LIKE 1, MITOCHONDRIAL-RELATED"/>
    <property type="match status" value="1"/>
</dbReference>
<dbReference type="SUPFAM" id="SSF48179">
    <property type="entry name" value="6-phosphogluconate dehydrogenase C-terminal domain-like"/>
    <property type="match status" value="1"/>
</dbReference>
<dbReference type="EMBL" id="FXTK01000014">
    <property type="protein sequence ID" value="SMO84752.1"/>
    <property type="molecule type" value="Genomic_DNA"/>
</dbReference>
<evidence type="ECO:0000259" key="4">
    <source>
        <dbReference type="Pfam" id="PF03446"/>
    </source>
</evidence>
<dbReference type="PIRSF" id="PIRSF000103">
    <property type="entry name" value="HIBADH"/>
    <property type="match status" value="1"/>
</dbReference>
<name>A0A521ELH9_9RHOB</name>
<dbReference type="InterPro" id="IPR015815">
    <property type="entry name" value="HIBADH-related"/>
</dbReference>
<evidence type="ECO:0000256" key="1">
    <source>
        <dbReference type="ARBA" id="ARBA00023002"/>
    </source>
</evidence>
<dbReference type="Gene3D" id="3.40.50.720">
    <property type="entry name" value="NAD(P)-binding Rossmann-like Domain"/>
    <property type="match status" value="1"/>
</dbReference>
<evidence type="ECO:0000259" key="5">
    <source>
        <dbReference type="Pfam" id="PF14833"/>
    </source>
</evidence>
<organism evidence="6 7">
    <name type="scientific">Paracoccus laeviglucosivorans</name>
    <dbReference type="NCBI Taxonomy" id="1197861"/>
    <lineage>
        <taxon>Bacteria</taxon>
        <taxon>Pseudomonadati</taxon>
        <taxon>Pseudomonadota</taxon>
        <taxon>Alphaproteobacteria</taxon>
        <taxon>Rhodobacterales</taxon>
        <taxon>Paracoccaceae</taxon>
        <taxon>Paracoccus</taxon>
    </lineage>
</organism>
<feature type="domain" description="3-hydroxyisobutyrate dehydrogenase-like NAD-binding" evidence="5">
    <location>
        <begin position="128"/>
        <end position="248"/>
    </location>
</feature>
<dbReference type="InterPro" id="IPR029154">
    <property type="entry name" value="HIBADH-like_NADP-bd"/>
</dbReference>
<keyword evidence="7" id="KW-1185">Reference proteome</keyword>
<dbReference type="GO" id="GO:0051287">
    <property type="term" value="F:NAD binding"/>
    <property type="evidence" value="ECO:0007669"/>
    <property type="project" value="InterPro"/>
</dbReference>
<keyword evidence="1" id="KW-0560">Oxidoreductase</keyword>
<dbReference type="InterPro" id="IPR036291">
    <property type="entry name" value="NAD(P)-bd_dom_sf"/>
</dbReference>
<dbReference type="GO" id="GO:0050661">
    <property type="term" value="F:NADP binding"/>
    <property type="evidence" value="ECO:0007669"/>
    <property type="project" value="InterPro"/>
</dbReference>
<dbReference type="Proteomes" id="UP000319014">
    <property type="component" value="Unassembled WGS sequence"/>
</dbReference>
<sequence length="259" mass="26793">MLAKAGGIAAESPAIAAAGATAVFCVVLNGQQTEEILFGADGCADAMPKSAVFISMATLAPDVARQLAQRLMAVGPGYIDAPISGGAARAAEGRLSVMASGASELFDLVSDAMSAVSENVFRLGDQAGQGSSFKAVNQLLAGVHIAVASEAMAFAAAQGLDLEEVYRVITASAGNSWMFADRMRHVLDNDYRPRSSTDIFVKDLGIVLEAAKAQRLALPISAAAMQMFLMTSAAGMGGDDDSSVARMYARLHRVSDIIV</sequence>
<reference evidence="6 7" key="1">
    <citation type="submission" date="2017-05" db="EMBL/GenBank/DDBJ databases">
        <authorList>
            <person name="Varghese N."/>
            <person name="Submissions S."/>
        </authorList>
    </citation>
    <scope>NUCLEOTIDE SEQUENCE [LARGE SCALE GENOMIC DNA]</scope>
    <source>
        <strain evidence="6 7">DSM 100094</strain>
    </source>
</reference>
<evidence type="ECO:0000256" key="3">
    <source>
        <dbReference type="PIRSR" id="PIRSR000103-1"/>
    </source>
</evidence>
<keyword evidence="2" id="KW-0520">NAD</keyword>
<dbReference type="InterPro" id="IPR013328">
    <property type="entry name" value="6PGD_dom2"/>
</dbReference>
<evidence type="ECO:0000313" key="7">
    <source>
        <dbReference type="Proteomes" id="UP000319014"/>
    </source>
</evidence>
<dbReference type="Pfam" id="PF14833">
    <property type="entry name" value="NAD_binding_11"/>
    <property type="match status" value="1"/>
</dbReference>
<gene>
    <name evidence="6" type="ORF">SAMN06265221_1146</name>
</gene>
<dbReference type="Pfam" id="PF03446">
    <property type="entry name" value="NAD_binding_2"/>
    <property type="match status" value="1"/>
</dbReference>
<dbReference type="AlphaFoldDB" id="A0A521ELH9"/>
<dbReference type="PANTHER" id="PTHR43060:SF17">
    <property type="entry name" value="L-THREONATE DEHYDROGENASE"/>
    <property type="match status" value="1"/>
</dbReference>
<dbReference type="GO" id="GO:0016491">
    <property type="term" value="F:oxidoreductase activity"/>
    <property type="evidence" value="ECO:0007669"/>
    <property type="project" value="UniProtKB-KW"/>
</dbReference>